<reference evidence="4 5" key="1">
    <citation type="journal article" date="2021" name="Nat. Commun.">
        <title>Incipient diploidization of the medicinal plant Perilla within 10,000 years.</title>
        <authorList>
            <person name="Zhang Y."/>
            <person name="Shen Q."/>
            <person name="Leng L."/>
            <person name="Zhang D."/>
            <person name="Chen S."/>
            <person name="Shi Y."/>
            <person name="Ning Z."/>
            <person name="Chen S."/>
        </authorList>
    </citation>
    <scope>NUCLEOTIDE SEQUENCE [LARGE SCALE GENOMIC DNA]</scope>
    <source>
        <strain evidence="5">cv. PC099</strain>
    </source>
</reference>
<comment type="caution">
    <text evidence="4">The sequence shown here is derived from an EMBL/GenBank/DDBJ whole genome shotgun (WGS) entry which is preliminary data.</text>
</comment>
<dbReference type="EMBL" id="SDAM02002349">
    <property type="protein sequence ID" value="KAH6821201.1"/>
    <property type="molecule type" value="Genomic_DNA"/>
</dbReference>
<accession>A0AAD4P028</accession>
<proteinExistence type="predicted"/>
<sequence>MSLFSIKEEKFKSKSIKIMLTSLVDGTTGPHYELDFELLGNGPPYILSTNVFADDDGHREQQFKFWFDPTSDFHEYKITWNQYQIVFFVDEIPIRVFKNHQEIGVKYPTVPMHVYSSLWNDTAWLGDVNWSLGPFYANFRGFTINDCGNNNANCESQLNPQQQKMYQEIRRSAMVSNYCTRPDNHFPECKYDGDI</sequence>
<dbReference type="AlphaFoldDB" id="A0AAD4P028"/>
<name>A0AAD4P028_PERFH</name>
<dbReference type="InterPro" id="IPR000757">
    <property type="entry name" value="Beta-glucanase-like"/>
</dbReference>
<dbReference type="GO" id="GO:0005975">
    <property type="term" value="P:carbohydrate metabolic process"/>
    <property type="evidence" value="ECO:0007669"/>
    <property type="project" value="InterPro"/>
</dbReference>
<evidence type="ECO:0000313" key="4">
    <source>
        <dbReference type="EMBL" id="KAH6821201.1"/>
    </source>
</evidence>
<dbReference type="SUPFAM" id="SSF49899">
    <property type="entry name" value="Concanavalin A-like lectins/glucanases"/>
    <property type="match status" value="1"/>
</dbReference>
<keyword evidence="5" id="KW-1185">Reference proteome</keyword>
<keyword evidence="2" id="KW-0326">Glycosidase</keyword>
<dbReference type="Gene3D" id="2.60.120.200">
    <property type="match status" value="1"/>
</dbReference>
<dbReference type="InterPro" id="IPR044791">
    <property type="entry name" value="Beta-glucanase/XTH"/>
</dbReference>
<dbReference type="InterPro" id="IPR008263">
    <property type="entry name" value="GH16_AS"/>
</dbReference>
<evidence type="ECO:0000313" key="5">
    <source>
        <dbReference type="Proteomes" id="UP001190926"/>
    </source>
</evidence>
<dbReference type="InterPro" id="IPR013320">
    <property type="entry name" value="ConA-like_dom_sf"/>
</dbReference>
<evidence type="ECO:0000259" key="3">
    <source>
        <dbReference type="PROSITE" id="PS51762"/>
    </source>
</evidence>
<gene>
    <name evidence="4" type="ORF">C2S53_010315</name>
</gene>
<evidence type="ECO:0000256" key="1">
    <source>
        <dbReference type="ARBA" id="ARBA00022801"/>
    </source>
</evidence>
<evidence type="ECO:0000256" key="2">
    <source>
        <dbReference type="ARBA" id="ARBA00023295"/>
    </source>
</evidence>
<protein>
    <recommendedName>
        <fullName evidence="3">GH16 domain-containing protein</fullName>
    </recommendedName>
</protein>
<feature type="domain" description="GH16" evidence="3">
    <location>
        <begin position="1"/>
        <end position="139"/>
    </location>
</feature>
<dbReference type="Proteomes" id="UP001190926">
    <property type="component" value="Unassembled WGS sequence"/>
</dbReference>
<dbReference type="PROSITE" id="PS51762">
    <property type="entry name" value="GH16_2"/>
    <property type="match status" value="1"/>
</dbReference>
<dbReference type="PANTHER" id="PTHR31062">
    <property type="entry name" value="XYLOGLUCAN ENDOTRANSGLUCOSYLASE/HYDROLASE PROTEIN 8-RELATED"/>
    <property type="match status" value="1"/>
</dbReference>
<dbReference type="Pfam" id="PF00722">
    <property type="entry name" value="Glyco_hydro_16"/>
    <property type="match status" value="1"/>
</dbReference>
<organism evidence="4 5">
    <name type="scientific">Perilla frutescens var. hirtella</name>
    <name type="common">Perilla citriodora</name>
    <name type="synonym">Perilla setoyensis</name>
    <dbReference type="NCBI Taxonomy" id="608512"/>
    <lineage>
        <taxon>Eukaryota</taxon>
        <taxon>Viridiplantae</taxon>
        <taxon>Streptophyta</taxon>
        <taxon>Embryophyta</taxon>
        <taxon>Tracheophyta</taxon>
        <taxon>Spermatophyta</taxon>
        <taxon>Magnoliopsida</taxon>
        <taxon>eudicotyledons</taxon>
        <taxon>Gunneridae</taxon>
        <taxon>Pentapetalae</taxon>
        <taxon>asterids</taxon>
        <taxon>lamiids</taxon>
        <taxon>Lamiales</taxon>
        <taxon>Lamiaceae</taxon>
        <taxon>Nepetoideae</taxon>
        <taxon>Elsholtzieae</taxon>
        <taxon>Perilla</taxon>
    </lineage>
</organism>
<keyword evidence="1" id="KW-0378">Hydrolase</keyword>
<dbReference type="GO" id="GO:0004553">
    <property type="term" value="F:hydrolase activity, hydrolyzing O-glycosyl compounds"/>
    <property type="evidence" value="ECO:0007669"/>
    <property type="project" value="InterPro"/>
</dbReference>
<dbReference type="PROSITE" id="PS01034">
    <property type="entry name" value="GH16_1"/>
    <property type="match status" value="1"/>
</dbReference>